<feature type="domain" description="Malonyl-CoA:ACP transacylase (MAT)" evidence="6">
    <location>
        <begin position="6"/>
        <end position="307"/>
    </location>
</feature>
<name>A0A0R2HJE5_9FIRM</name>
<dbReference type="PANTHER" id="PTHR42681:SF1">
    <property type="entry name" value="MALONYL-COA-ACYL CARRIER PROTEIN TRANSACYLASE, MITOCHONDRIAL"/>
    <property type="match status" value="1"/>
</dbReference>
<organism evidence="7 8">
    <name type="scientific">Kandleria vitulina DSM 20405</name>
    <dbReference type="NCBI Taxonomy" id="1410657"/>
    <lineage>
        <taxon>Bacteria</taxon>
        <taxon>Bacillati</taxon>
        <taxon>Bacillota</taxon>
        <taxon>Erysipelotrichia</taxon>
        <taxon>Erysipelotrichales</taxon>
        <taxon>Coprobacillaceae</taxon>
        <taxon>Kandleria</taxon>
    </lineage>
</organism>
<accession>A0A0R2HJE5</accession>
<dbReference type="PANTHER" id="PTHR42681">
    <property type="entry name" value="MALONYL-COA-ACYL CARRIER PROTEIN TRANSACYLASE, MITOCHONDRIAL"/>
    <property type="match status" value="1"/>
</dbReference>
<evidence type="ECO:0000313" key="8">
    <source>
        <dbReference type="Proteomes" id="UP000051841"/>
    </source>
</evidence>
<keyword evidence="2 4" id="KW-0012">Acyltransferase</keyword>
<dbReference type="InterPro" id="IPR014043">
    <property type="entry name" value="Acyl_transferase_dom"/>
</dbReference>
<proteinExistence type="inferred from homology"/>
<reference evidence="7 8" key="1">
    <citation type="journal article" date="2015" name="Genome Announc.">
        <title>Expanding the biotechnology potential of lactobacilli through comparative genomics of 213 strains and associated genera.</title>
        <authorList>
            <person name="Sun Z."/>
            <person name="Harris H.M."/>
            <person name="McCann A."/>
            <person name="Guo C."/>
            <person name="Argimon S."/>
            <person name="Zhang W."/>
            <person name="Yang X."/>
            <person name="Jeffery I.B."/>
            <person name="Cooney J.C."/>
            <person name="Kagawa T.F."/>
            <person name="Liu W."/>
            <person name="Song Y."/>
            <person name="Salvetti E."/>
            <person name="Wrobel A."/>
            <person name="Rasinkangas P."/>
            <person name="Parkhill J."/>
            <person name="Rea M.C."/>
            <person name="O'Sullivan O."/>
            <person name="Ritari J."/>
            <person name="Douillard F.P."/>
            <person name="Paul Ross R."/>
            <person name="Yang R."/>
            <person name="Briner A.E."/>
            <person name="Felis G.E."/>
            <person name="de Vos W.M."/>
            <person name="Barrangou R."/>
            <person name="Klaenhammer T.R."/>
            <person name="Caufield P.W."/>
            <person name="Cui Y."/>
            <person name="Zhang H."/>
            <person name="O'Toole P.W."/>
        </authorList>
    </citation>
    <scope>NUCLEOTIDE SEQUENCE [LARGE SCALE GENOMIC DNA]</scope>
    <source>
        <strain evidence="7 8">DSM 20405</strain>
    </source>
</reference>
<dbReference type="Pfam" id="PF00698">
    <property type="entry name" value="Acyl_transf_1"/>
    <property type="match status" value="1"/>
</dbReference>
<dbReference type="InterPro" id="IPR016035">
    <property type="entry name" value="Acyl_Trfase/lysoPLipase"/>
</dbReference>
<dbReference type="NCBIfam" id="TIGR00128">
    <property type="entry name" value="fabD"/>
    <property type="match status" value="1"/>
</dbReference>
<evidence type="ECO:0000256" key="4">
    <source>
        <dbReference type="PIRNR" id="PIRNR000446"/>
    </source>
</evidence>
<evidence type="ECO:0000256" key="2">
    <source>
        <dbReference type="ARBA" id="ARBA00023315"/>
    </source>
</evidence>
<keyword evidence="1 4" id="KW-0808">Transferase</keyword>
<evidence type="ECO:0000256" key="5">
    <source>
        <dbReference type="PIRSR" id="PIRSR000446-1"/>
    </source>
</evidence>
<dbReference type="EC" id="2.3.1.39" evidence="4"/>
<dbReference type="EMBL" id="JQBL01000018">
    <property type="protein sequence ID" value="KRN49879.1"/>
    <property type="molecule type" value="Genomic_DNA"/>
</dbReference>
<comment type="similarity">
    <text evidence="4">Belongs to the fabD family.</text>
</comment>
<dbReference type="AlphaFoldDB" id="A0A0R2HJE5"/>
<comment type="caution">
    <text evidence="7">The sequence shown here is derived from an EMBL/GenBank/DDBJ whole genome shotgun (WGS) entry which is preliminary data.</text>
</comment>
<dbReference type="Gene3D" id="3.40.366.10">
    <property type="entry name" value="Malonyl-Coenzyme A Acyl Carrier Protein, domain 2"/>
    <property type="match status" value="1"/>
</dbReference>
<feature type="active site" evidence="5">
    <location>
        <position position="196"/>
    </location>
</feature>
<sequence length="307" mass="33648">MKLGLIFAGQGSQYVGMGKSLYDNYPEAREVIDDISLDFDFKEMMFSGNEEELSQTANTQPCMVAVAVMATRLLNDRGIVPDYTCGLSLGEYSALSCAGVLTPKEAVELVRVRGKAMEKAVEGLKSKMVAIIGLDRDKLNEAISKVNSGVVSIANYNCPGQLVIGGEEEAVDEVSQLALEAGARRAIPLKTSGPFHTALLKSASEELHEYFKNVDFKDMKLPVIFNSTGKELEEGVTVAQMLEKQVMSPVYFEDSIRYMIDHGVDTIIEVGPGKVLSGFVKKIDRKIKLYQVEDQETLEKAVSELRG</sequence>
<evidence type="ECO:0000259" key="6">
    <source>
        <dbReference type="SMART" id="SM00827"/>
    </source>
</evidence>
<feature type="active site" evidence="5">
    <location>
        <position position="88"/>
    </location>
</feature>
<dbReference type="InterPro" id="IPR001227">
    <property type="entry name" value="Ac_transferase_dom_sf"/>
</dbReference>
<evidence type="ECO:0000313" key="7">
    <source>
        <dbReference type="EMBL" id="KRN49879.1"/>
    </source>
</evidence>
<dbReference type="Proteomes" id="UP000051841">
    <property type="component" value="Unassembled WGS sequence"/>
</dbReference>
<gene>
    <name evidence="7" type="ORF">IV49_GL000580</name>
</gene>
<comment type="catalytic activity">
    <reaction evidence="3 4">
        <text>holo-[ACP] + malonyl-CoA = malonyl-[ACP] + CoA</text>
        <dbReference type="Rhea" id="RHEA:41792"/>
        <dbReference type="Rhea" id="RHEA-COMP:9623"/>
        <dbReference type="Rhea" id="RHEA-COMP:9685"/>
        <dbReference type="ChEBI" id="CHEBI:57287"/>
        <dbReference type="ChEBI" id="CHEBI:57384"/>
        <dbReference type="ChEBI" id="CHEBI:64479"/>
        <dbReference type="ChEBI" id="CHEBI:78449"/>
        <dbReference type="EC" id="2.3.1.39"/>
    </reaction>
</comment>
<evidence type="ECO:0000256" key="1">
    <source>
        <dbReference type="ARBA" id="ARBA00022679"/>
    </source>
</evidence>
<dbReference type="PATRIC" id="fig|1410657.5.peg.605"/>
<keyword evidence="8" id="KW-1185">Reference proteome</keyword>
<dbReference type="RefSeq" id="WP_029071630.1">
    <property type="nucleotide sequence ID" value="NZ_JNKN01000022.1"/>
</dbReference>
<dbReference type="SMART" id="SM00827">
    <property type="entry name" value="PKS_AT"/>
    <property type="match status" value="1"/>
</dbReference>
<dbReference type="InterPro" id="IPR050858">
    <property type="entry name" value="Mal-CoA-ACP_Trans/PKS_FabD"/>
</dbReference>
<dbReference type="InterPro" id="IPR004410">
    <property type="entry name" value="Malonyl_CoA-ACP_transAc_FabD"/>
</dbReference>
<dbReference type="Gene3D" id="3.30.70.250">
    <property type="entry name" value="Malonyl-CoA ACP transacylase, ACP-binding"/>
    <property type="match status" value="1"/>
</dbReference>
<dbReference type="GO" id="GO:0006633">
    <property type="term" value="P:fatty acid biosynthetic process"/>
    <property type="evidence" value="ECO:0007669"/>
    <property type="project" value="TreeGrafter"/>
</dbReference>
<dbReference type="InterPro" id="IPR024925">
    <property type="entry name" value="Malonyl_CoA-ACP_transAc"/>
</dbReference>
<dbReference type="InterPro" id="IPR016036">
    <property type="entry name" value="Malonyl_transacylase_ACP-bd"/>
</dbReference>
<dbReference type="PIRSF" id="PIRSF000446">
    <property type="entry name" value="Mct"/>
    <property type="match status" value="1"/>
</dbReference>
<dbReference type="SUPFAM" id="SSF52151">
    <property type="entry name" value="FabD/lysophospholipase-like"/>
    <property type="match status" value="1"/>
</dbReference>
<evidence type="ECO:0000256" key="3">
    <source>
        <dbReference type="ARBA" id="ARBA00048462"/>
    </source>
</evidence>
<dbReference type="GO" id="GO:0004314">
    <property type="term" value="F:[acyl-carrier-protein] S-malonyltransferase activity"/>
    <property type="evidence" value="ECO:0007669"/>
    <property type="project" value="UniProtKB-EC"/>
</dbReference>
<dbReference type="FunFam" id="3.30.70.250:FF:000001">
    <property type="entry name" value="Malonyl CoA-acyl carrier protein transacylase"/>
    <property type="match status" value="1"/>
</dbReference>
<protein>
    <recommendedName>
        <fullName evidence="4">Malonyl CoA-acyl carrier protein transacylase</fullName>
        <ecNumber evidence="4">2.3.1.39</ecNumber>
    </recommendedName>
</protein>
<dbReference type="SUPFAM" id="SSF55048">
    <property type="entry name" value="Probable ACP-binding domain of malonyl-CoA ACP transacylase"/>
    <property type="match status" value="1"/>
</dbReference>
<dbReference type="GO" id="GO:0005829">
    <property type="term" value="C:cytosol"/>
    <property type="evidence" value="ECO:0007669"/>
    <property type="project" value="TreeGrafter"/>
</dbReference>